<evidence type="ECO:0000256" key="1">
    <source>
        <dbReference type="SAM" id="MobiDB-lite"/>
    </source>
</evidence>
<reference evidence="2 3" key="1">
    <citation type="journal article" date="2013" name="PLoS Genet.">
        <title>Distinctive expansion of potential virulence genes in the genome of the oomycete fish pathogen Saprolegnia parasitica.</title>
        <authorList>
            <person name="Jiang R.H."/>
            <person name="de Bruijn I."/>
            <person name="Haas B.J."/>
            <person name="Belmonte R."/>
            <person name="Lobach L."/>
            <person name="Christie J."/>
            <person name="van den Ackerveken G."/>
            <person name="Bottin A."/>
            <person name="Bulone V."/>
            <person name="Diaz-Moreno S.M."/>
            <person name="Dumas B."/>
            <person name="Fan L."/>
            <person name="Gaulin E."/>
            <person name="Govers F."/>
            <person name="Grenville-Briggs L.J."/>
            <person name="Horner N.R."/>
            <person name="Levin J.Z."/>
            <person name="Mammella M."/>
            <person name="Meijer H.J."/>
            <person name="Morris P."/>
            <person name="Nusbaum C."/>
            <person name="Oome S."/>
            <person name="Phillips A.J."/>
            <person name="van Rooyen D."/>
            <person name="Rzeszutek E."/>
            <person name="Saraiva M."/>
            <person name="Secombes C.J."/>
            <person name="Seidl M.F."/>
            <person name="Snel B."/>
            <person name="Stassen J.H."/>
            <person name="Sykes S."/>
            <person name="Tripathy S."/>
            <person name="van den Berg H."/>
            <person name="Vega-Arreguin J.C."/>
            <person name="Wawra S."/>
            <person name="Young S.K."/>
            <person name="Zeng Q."/>
            <person name="Dieguez-Uribeondo J."/>
            <person name="Russ C."/>
            <person name="Tyler B.M."/>
            <person name="van West P."/>
        </authorList>
    </citation>
    <scope>NUCLEOTIDE SEQUENCE [LARGE SCALE GENOMIC DNA]</scope>
    <source>
        <strain evidence="2 3">CBS 223.65</strain>
    </source>
</reference>
<dbReference type="VEuPathDB" id="FungiDB:SPRG_08474"/>
<organism evidence="2 3">
    <name type="scientific">Saprolegnia parasitica (strain CBS 223.65)</name>
    <dbReference type="NCBI Taxonomy" id="695850"/>
    <lineage>
        <taxon>Eukaryota</taxon>
        <taxon>Sar</taxon>
        <taxon>Stramenopiles</taxon>
        <taxon>Oomycota</taxon>
        <taxon>Saprolegniomycetes</taxon>
        <taxon>Saprolegniales</taxon>
        <taxon>Saprolegniaceae</taxon>
        <taxon>Saprolegnia</taxon>
    </lineage>
</organism>
<gene>
    <name evidence="2" type="ORF">SPRG_08474</name>
</gene>
<dbReference type="KEGG" id="spar:SPRG_08474"/>
<dbReference type="PANTHER" id="PTHR14614:SF163">
    <property type="entry name" value="METHYLTRANSFERASE SMALL DOMAIN-CONTAINING PROTEIN"/>
    <property type="match status" value="1"/>
</dbReference>
<proteinExistence type="predicted"/>
<dbReference type="RefSeq" id="XP_012203109.1">
    <property type="nucleotide sequence ID" value="XM_012347719.1"/>
</dbReference>
<dbReference type="GeneID" id="24130693"/>
<evidence type="ECO:0000313" key="3">
    <source>
        <dbReference type="Proteomes" id="UP000030745"/>
    </source>
</evidence>
<dbReference type="Pfam" id="PF10294">
    <property type="entry name" value="Methyltransf_16"/>
    <property type="match status" value="1"/>
</dbReference>
<dbReference type="Gene3D" id="3.40.50.150">
    <property type="entry name" value="Vaccinia Virus protein VP39"/>
    <property type="match status" value="1"/>
</dbReference>
<feature type="region of interest" description="Disordered" evidence="1">
    <location>
        <begin position="20"/>
        <end position="54"/>
    </location>
</feature>
<name>A0A067C6H7_SAPPC</name>
<dbReference type="STRING" id="695850.A0A067C6H7"/>
<dbReference type="CDD" id="cd02440">
    <property type="entry name" value="AdoMet_MTases"/>
    <property type="match status" value="1"/>
</dbReference>
<dbReference type="Proteomes" id="UP000030745">
    <property type="component" value="Unassembled WGS sequence"/>
</dbReference>
<protein>
    <submittedName>
        <fullName evidence="2">Uncharacterized protein</fullName>
    </submittedName>
</protein>
<dbReference type="InterPro" id="IPR019410">
    <property type="entry name" value="Methyltransf_16"/>
</dbReference>
<dbReference type="InterPro" id="IPR029063">
    <property type="entry name" value="SAM-dependent_MTases_sf"/>
</dbReference>
<dbReference type="SUPFAM" id="SSF53335">
    <property type="entry name" value="S-adenosyl-L-methionine-dependent methyltransferases"/>
    <property type="match status" value="1"/>
</dbReference>
<dbReference type="AlphaFoldDB" id="A0A067C6H7"/>
<accession>A0A067C6H7</accession>
<dbReference type="OMA" id="LEWGNQA"/>
<dbReference type="EMBL" id="KK583226">
    <property type="protein sequence ID" value="KDO26113.1"/>
    <property type="molecule type" value="Genomic_DNA"/>
</dbReference>
<dbReference type="OrthoDB" id="73931at2759"/>
<keyword evidence="3" id="KW-1185">Reference proteome</keyword>
<evidence type="ECO:0000313" key="2">
    <source>
        <dbReference type="EMBL" id="KDO26113.1"/>
    </source>
</evidence>
<dbReference type="PANTHER" id="PTHR14614">
    <property type="entry name" value="HEPATOCELLULAR CARCINOMA-ASSOCIATED ANTIGEN"/>
    <property type="match status" value="1"/>
</dbReference>
<sequence length="257" mass="28052">MSASQDSGAGRAVRFAFTEEIINPEGAEGRPHQDEEENQAPPSDNAPPESGNGLLGLKVRNFGPFVIAQKYELMDGTGSAVWQAAEAMLQIMTMPQYQGMLHSRKVLELGAGTGVNALAAAMWSGHVVATDGDLDSVSLIEENVKQNQLHLPRPITVRHLEWGNQAQIKGLKHEFGLFDVILGSDVLFNAIEGPLLVTIYELCGVHGIVILTHTPRETARENAILQSFTRYFNMTQSMVTGTSVICTILSRKVTTYY</sequence>